<dbReference type="SUPFAM" id="SSF56796">
    <property type="entry name" value="Dehydroquinate synthase-like"/>
    <property type="match status" value="1"/>
</dbReference>
<evidence type="ECO:0000259" key="5">
    <source>
        <dbReference type="Pfam" id="PF00465"/>
    </source>
</evidence>
<dbReference type="Proteomes" id="UP000199321">
    <property type="component" value="Unassembled WGS sequence"/>
</dbReference>
<dbReference type="InterPro" id="IPR056798">
    <property type="entry name" value="ADH_Fe_C"/>
</dbReference>
<name>A0A1G7FM92_9FLAO</name>
<comment type="similarity">
    <text evidence="2">Belongs to the iron-containing alcohol dehydrogenase family.</text>
</comment>
<dbReference type="PROSITE" id="PS00913">
    <property type="entry name" value="ADH_IRON_1"/>
    <property type="match status" value="1"/>
</dbReference>
<gene>
    <name evidence="7" type="ORF">SAMN05421855_102645</name>
</gene>
<dbReference type="CDD" id="cd08551">
    <property type="entry name" value="Fe-ADH"/>
    <property type="match status" value="1"/>
</dbReference>
<dbReference type="PANTHER" id="PTHR11496">
    <property type="entry name" value="ALCOHOL DEHYDROGENASE"/>
    <property type="match status" value="1"/>
</dbReference>
<comment type="cofactor">
    <cofactor evidence="1">
        <name>Fe cation</name>
        <dbReference type="ChEBI" id="CHEBI:24875"/>
    </cofactor>
</comment>
<feature type="domain" description="Alcohol dehydrogenase iron-type/glycerol dehydrogenase GldA" evidence="5">
    <location>
        <begin position="11"/>
        <end position="175"/>
    </location>
</feature>
<dbReference type="STRING" id="227084.SAMN05421855_102645"/>
<evidence type="ECO:0000313" key="8">
    <source>
        <dbReference type="Proteomes" id="UP000199321"/>
    </source>
</evidence>
<dbReference type="RefSeq" id="WP_093143432.1">
    <property type="nucleotide sequence ID" value="NZ_BMWO01000002.1"/>
</dbReference>
<evidence type="ECO:0000259" key="6">
    <source>
        <dbReference type="Pfam" id="PF25137"/>
    </source>
</evidence>
<dbReference type="EMBL" id="FNBA01000002">
    <property type="protein sequence ID" value="SDE77003.1"/>
    <property type="molecule type" value="Genomic_DNA"/>
</dbReference>
<sequence length="382" mass="41199">MSVAKFKSAHEVAIGRESLNGLKDYMNNLGMKNPFIVTDKGIKNSGTLEIVTALLKDIPYTVYDNVAPEPEMSIVEECKKAFLNSKNDSIIAVGGGSVMDTAKIMAVYADYDGPLDNLFGEGKVPGRNTPIIVIPTTAGTGSEVTNIGVLSDTEAQVKKGIVSNHLLVDVAIVDPIMTISCPKKITAASGIDALVHAIEAYLSNNANHITDALALRAMKLIINSLPKAYAQPSNMDAREDMAMGSLLAGMAFGNAGVGAVHALAYPLGGRFHISHGVSNSLLLPYVMEWNKMACVERFRDIAEAFDEPIAQKTNEQAADLVIERLHKICKDVEIPKKISSFNIPESILSELAADAIKIERLLRNNPRTLSEQDILAIYKSAY</sequence>
<dbReference type="GO" id="GO:0004022">
    <property type="term" value="F:alcohol dehydrogenase (NAD+) activity"/>
    <property type="evidence" value="ECO:0007669"/>
    <property type="project" value="TreeGrafter"/>
</dbReference>
<dbReference type="OrthoDB" id="9801156at2"/>
<dbReference type="InterPro" id="IPR018211">
    <property type="entry name" value="ADH_Fe_CS"/>
</dbReference>
<feature type="domain" description="Fe-containing alcohol dehydrogenase-like C-terminal" evidence="6">
    <location>
        <begin position="186"/>
        <end position="382"/>
    </location>
</feature>
<dbReference type="Pfam" id="PF25137">
    <property type="entry name" value="ADH_Fe_C"/>
    <property type="match status" value="1"/>
</dbReference>
<dbReference type="FunFam" id="1.20.1090.10:FF:000001">
    <property type="entry name" value="Aldehyde-alcohol dehydrogenase"/>
    <property type="match status" value="1"/>
</dbReference>
<dbReference type="InterPro" id="IPR001670">
    <property type="entry name" value="ADH_Fe/GldA"/>
</dbReference>
<evidence type="ECO:0000256" key="4">
    <source>
        <dbReference type="ARBA" id="ARBA00023027"/>
    </source>
</evidence>
<dbReference type="GO" id="GO:0046872">
    <property type="term" value="F:metal ion binding"/>
    <property type="evidence" value="ECO:0007669"/>
    <property type="project" value="InterPro"/>
</dbReference>
<dbReference type="Gene3D" id="3.40.50.1970">
    <property type="match status" value="1"/>
</dbReference>
<keyword evidence="4" id="KW-0520">NAD</keyword>
<dbReference type="PANTHER" id="PTHR11496:SF102">
    <property type="entry name" value="ALCOHOL DEHYDROGENASE 4"/>
    <property type="match status" value="1"/>
</dbReference>
<keyword evidence="8" id="KW-1185">Reference proteome</keyword>
<evidence type="ECO:0000256" key="1">
    <source>
        <dbReference type="ARBA" id="ARBA00001962"/>
    </source>
</evidence>
<evidence type="ECO:0000313" key="7">
    <source>
        <dbReference type="EMBL" id="SDE77003.1"/>
    </source>
</evidence>
<dbReference type="FunFam" id="3.40.50.1970:FF:000003">
    <property type="entry name" value="Alcohol dehydrogenase, iron-containing"/>
    <property type="match status" value="1"/>
</dbReference>
<keyword evidence="3" id="KW-0560">Oxidoreductase</keyword>
<dbReference type="Pfam" id="PF00465">
    <property type="entry name" value="Fe-ADH"/>
    <property type="match status" value="1"/>
</dbReference>
<dbReference type="AlphaFoldDB" id="A0A1G7FM92"/>
<dbReference type="InterPro" id="IPR039697">
    <property type="entry name" value="Alcohol_dehydrogenase_Fe"/>
</dbReference>
<accession>A0A1G7FM92</accession>
<organism evidence="7 8">
    <name type="scientific">Ulvibacter litoralis</name>
    <dbReference type="NCBI Taxonomy" id="227084"/>
    <lineage>
        <taxon>Bacteria</taxon>
        <taxon>Pseudomonadati</taxon>
        <taxon>Bacteroidota</taxon>
        <taxon>Flavobacteriia</taxon>
        <taxon>Flavobacteriales</taxon>
        <taxon>Flavobacteriaceae</taxon>
        <taxon>Ulvibacter</taxon>
    </lineage>
</organism>
<evidence type="ECO:0000256" key="3">
    <source>
        <dbReference type="ARBA" id="ARBA00023002"/>
    </source>
</evidence>
<dbReference type="Gene3D" id="1.20.1090.10">
    <property type="entry name" value="Dehydroquinate synthase-like - alpha domain"/>
    <property type="match status" value="1"/>
</dbReference>
<protein>
    <submittedName>
        <fullName evidence="7">Alcohol dehydrogenase, class IV</fullName>
    </submittedName>
</protein>
<reference evidence="7 8" key="1">
    <citation type="submission" date="2016-10" db="EMBL/GenBank/DDBJ databases">
        <authorList>
            <person name="de Groot N.N."/>
        </authorList>
    </citation>
    <scope>NUCLEOTIDE SEQUENCE [LARGE SCALE GENOMIC DNA]</scope>
    <source>
        <strain evidence="7 8">DSM 16195</strain>
    </source>
</reference>
<evidence type="ECO:0000256" key="2">
    <source>
        <dbReference type="ARBA" id="ARBA00007358"/>
    </source>
</evidence>
<proteinExistence type="inferred from homology"/>